<sequence>MLHRNDPGYDAERTGFQLLDPHRPDLIVPAATPEDVRRAVAHAAEAGLPVAVQATGHGLPQAATEGVLITTGRMNAVTINPDTATARIEAGVRWEQVIEAAARHGLAPLSGSSPSVGAVSYTLGGGLGLLARTYGYAADRVRAVDVVTADAELRHVTPGDDLFWALVGGRAGFGVVTALEIGLVPVARLYGGALHFEQVETALRTWRDWTETVPDEMTSSIAIIPFPGRTVAHIRITYTGDPREGEELVRPLRAIGPRLLDTVGEMPYTASAAIHNDPTTPSGYFATHSLLRELPDVTPLLGVRGVIEVRHLGGALARPQGAPNAVGNRDARYFAAVLSPGLAPGTDVAALRPAHDAVHDALSPWATGGRLLNFLYGANAGPEQVRRAYEPEDYARLTALKAKWDPDHLFRLNHPIPPEVVTPTP</sequence>
<dbReference type="InterPro" id="IPR050416">
    <property type="entry name" value="FAD-linked_Oxidoreductase"/>
</dbReference>
<dbReference type="STRING" id="1909395.BKM31_42145"/>
<dbReference type="Gene3D" id="3.30.465.10">
    <property type="match status" value="1"/>
</dbReference>
<dbReference type="InterPro" id="IPR036318">
    <property type="entry name" value="FAD-bd_PCMH-like_sf"/>
</dbReference>
<dbReference type="GO" id="GO:0071949">
    <property type="term" value="F:FAD binding"/>
    <property type="evidence" value="ECO:0007669"/>
    <property type="project" value="InterPro"/>
</dbReference>
<dbReference type="InterPro" id="IPR016167">
    <property type="entry name" value="FAD-bd_PCMH_sub1"/>
</dbReference>
<evidence type="ECO:0000313" key="8">
    <source>
        <dbReference type="Proteomes" id="UP000190797"/>
    </source>
</evidence>
<dbReference type="Gene3D" id="3.30.43.10">
    <property type="entry name" value="Uridine Diphospho-n-acetylenolpyruvylglucosamine Reductase, domain 2"/>
    <property type="match status" value="1"/>
</dbReference>
<gene>
    <name evidence="7" type="ORF">BKM31_42145</name>
</gene>
<reference evidence="8" key="1">
    <citation type="journal article" date="2017" name="Med. Chem. Commun.">
        <title>Nonomuraea sp. ATCC 55076 harbours the largest actinomycete chromosome to date and the kistamicin biosynthetic gene cluster.</title>
        <authorList>
            <person name="Nazari B."/>
            <person name="Forneris C.C."/>
            <person name="Gibson M.I."/>
            <person name="Moon K."/>
            <person name="Schramma K.R."/>
            <person name="Seyedsayamdost M.R."/>
        </authorList>
    </citation>
    <scope>NUCLEOTIDE SEQUENCE [LARGE SCALE GENOMIC DNA]</scope>
    <source>
        <strain evidence="8">ATCC 55076</strain>
    </source>
</reference>
<evidence type="ECO:0000256" key="5">
    <source>
        <dbReference type="ARBA" id="ARBA00023002"/>
    </source>
</evidence>
<dbReference type="OrthoDB" id="5169292at2"/>
<dbReference type="Proteomes" id="UP000190797">
    <property type="component" value="Chromosome"/>
</dbReference>
<evidence type="ECO:0000256" key="1">
    <source>
        <dbReference type="ARBA" id="ARBA00001974"/>
    </source>
</evidence>
<dbReference type="KEGG" id="noa:BKM31_42145"/>
<dbReference type="RefSeq" id="WP_080043491.1">
    <property type="nucleotide sequence ID" value="NZ_CP017717.1"/>
</dbReference>
<proteinExistence type="inferred from homology"/>
<keyword evidence="5" id="KW-0560">Oxidoreductase</keyword>
<evidence type="ECO:0000256" key="4">
    <source>
        <dbReference type="ARBA" id="ARBA00022827"/>
    </source>
</evidence>
<protein>
    <submittedName>
        <fullName evidence="7">FAD-linked oxidoreductase</fullName>
    </submittedName>
</protein>
<feature type="domain" description="FAD-binding PCMH-type" evidence="6">
    <location>
        <begin position="19"/>
        <end position="186"/>
    </location>
</feature>
<dbReference type="EMBL" id="CP017717">
    <property type="protein sequence ID" value="AQZ67181.1"/>
    <property type="molecule type" value="Genomic_DNA"/>
</dbReference>
<dbReference type="GO" id="GO:0016491">
    <property type="term" value="F:oxidoreductase activity"/>
    <property type="evidence" value="ECO:0007669"/>
    <property type="project" value="UniProtKB-KW"/>
</dbReference>
<evidence type="ECO:0000259" key="6">
    <source>
        <dbReference type="PROSITE" id="PS51387"/>
    </source>
</evidence>
<dbReference type="Pfam" id="PF01565">
    <property type="entry name" value="FAD_binding_4"/>
    <property type="match status" value="1"/>
</dbReference>
<evidence type="ECO:0000313" key="7">
    <source>
        <dbReference type="EMBL" id="AQZ67181.1"/>
    </source>
</evidence>
<dbReference type="PANTHER" id="PTHR42973">
    <property type="entry name" value="BINDING OXIDOREDUCTASE, PUTATIVE (AFU_ORTHOLOGUE AFUA_1G17690)-RELATED"/>
    <property type="match status" value="1"/>
</dbReference>
<dbReference type="PANTHER" id="PTHR42973:SF39">
    <property type="entry name" value="FAD-BINDING PCMH-TYPE DOMAIN-CONTAINING PROTEIN"/>
    <property type="match status" value="1"/>
</dbReference>
<dbReference type="Pfam" id="PF08031">
    <property type="entry name" value="BBE"/>
    <property type="match status" value="1"/>
</dbReference>
<keyword evidence="8" id="KW-1185">Reference proteome</keyword>
<dbReference type="PROSITE" id="PS00862">
    <property type="entry name" value="OX2_COVAL_FAD"/>
    <property type="match status" value="1"/>
</dbReference>
<dbReference type="InterPro" id="IPR016169">
    <property type="entry name" value="FAD-bd_PCMH_sub2"/>
</dbReference>
<dbReference type="InterPro" id="IPR006093">
    <property type="entry name" value="Oxy_OxRdtase_FAD_BS"/>
</dbReference>
<evidence type="ECO:0000256" key="3">
    <source>
        <dbReference type="ARBA" id="ARBA00022630"/>
    </source>
</evidence>
<evidence type="ECO:0000256" key="2">
    <source>
        <dbReference type="ARBA" id="ARBA00005466"/>
    </source>
</evidence>
<comment type="cofactor">
    <cofactor evidence="1">
        <name>FAD</name>
        <dbReference type="ChEBI" id="CHEBI:57692"/>
    </cofactor>
</comment>
<keyword evidence="4" id="KW-0274">FAD</keyword>
<name>A0A1V0AAE9_9ACTN</name>
<dbReference type="PROSITE" id="PS51387">
    <property type="entry name" value="FAD_PCMH"/>
    <property type="match status" value="1"/>
</dbReference>
<dbReference type="SUPFAM" id="SSF56176">
    <property type="entry name" value="FAD-binding/transporter-associated domain-like"/>
    <property type="match status" value="1"/>
</dbReference>
<dbReference type="Gene3D" id="3.40.462.20">
    <property type="match status" value="1"/>
</dbReference>
<dbReference type="AlphaFoldDB" id="A0A1V0AAE9"/>
<keyword evidence="3" id="KW-0285">Flavoprotein</keyword>
<accession>A0A1V0AAE9</accession>
<dbReference type="InterPro" id="IPR012951">
    <property type="entry name" value="BBE"/>
</dbReference>
<dbReference type="InterPro" id="IPR016166">
    <property type="entry name" value="FAD-bd_PCMH"/>
</dbReference>
<organism evidence="7 8">
    <name type="scientific">[Actinomadura] parvosata subsp. kistnae</name>
    <dbReference type="NCBI Taxonomy" id="1909395"/>
    <lineage>
        <taxon>Bacteria</taxon>
        <taxon>Bacillati</taxon>
        <taxon>Actinomycetota</taxon>
        <taxon>Actinomycetes</taxon>
        <taxon>Streptosporangiales</taxon>
        <taxon>Streptosporangiaceae</taxon>
        <taxon>Nonomuraea</taxon>
    </lineage>
</organism>
<dbReference type="InterPro" id="IPR006094">
    <property type="entry name" value="Oxid_FAD_bind_N"/>
</dbReference>
<comment type="similarity">
    <text evidence="2">Belongs to the oxygen-dependent FAD-linked oxidoreductase family.</text>
</comment>